<reference evidence="2" key="2">
    <citation type="submission" date="2020-10" db="UniProtKB">
        <authorList>
            <consortium name="WormBaseParasite"/>
        </authorList>
    </citation>
    <scope>IDENTIFICATION</scope>
</reference>
<organism evidence="1 2">
    <name type="scientific">Panagrellus redivivus</name>
    <name type="common">Microworm</name>
    <dbReference type="NCBI Taxonomy" id="6233"/>
    <lineage>
        <taxon>Eukaryota</taxon>
        <taxon>Metazoa</taxon>
        <taxon>Ecdysozoa</taxon>
        <taxon>Nematoda</taxon>
        <taxon>Chromadorea</taxon>
        <taxon>Rhabditida</taxon>
        <taxon>Tylenchina</taxon>
        <taxon>Panagrolaimomorpha</taxon>
        <taxon>Panagrolaimoidea</taxon>
        <taxon>Panagrolaimidae</taxon>
        <taxon>Panagrellus</taxon>
    </lineage>
</organism>
<dbReference type="AlphaFoldDB" id="A0A7E4UTS0"/>
<reference evidence="1" key="1">
    <citation type="journal article" date="2013" name="Genetics">
        <title>The draft genome and transcriptome of Panagrellus redivivus are shaped by the harsh demands of a free-living lifestyle.</title>
        <authorList>
            <person name="Srinivasan J."/>
            <person name="Dillman A.R."/>
            <person name="Macchietto M.G."/>
            <person name="Heikkinen L."/>
            <person name="Lakso M."/>
            <person name="Fracchia K.M."/>
            <person name="Antoshechkin I."/>
            <person name="Mortazavi A."/>
            <person name="Wong G."/>
            <person name="Sternberg P.W."/>
        </authorList>
    </citation>
    <scope>NUCLEOTIDE SEQUENCE [LARGE SCALE GENOMIC DNA]</scope>
    <source>
        <strain evidence="1">MT8872</strain>
    </source>
</reference>
<evidence type="ECO:0000313" key="2">
    <source>
        <dbReference type="WBParaSite" id="Pan_g12409.t1"/>
    </source>
</evidence>
<dbReference type="WBParaSite" id="Pan_g12409.t1">
    <property type="protein sequence ID" value="Pan_g12409.t1"/>
    <property type="gene ID" value="Pan_g12409"/>
</dbReference>
<accession>A0A7E4UTS0</accession>
<name>A0A7E4UTS0_PANRE</name>
<dbReference type="SUPFAM" id="SSF49599">
    <property type="entry name" value="TRAF domain-like"/>
    <property type="match status" value="3"/>
</dbReference>
<dbReference type="InterPro" id="IPR002083">
    <property type="entry name" value="MATH/TRAF_dom"/>
</dbReference>
<dbReference type="InterPro" id="IPR045005">
    <property type="entry name" value="BPM1-6"/>
</dbReference>
<sequence length="419" mass="47109">MSFEFEDTDTLSIDAEWLTLFEPGQSILSPRRRVPRCKNLDWWIECNPNGDTKAERNYVSVFICASAVGYELTKSVTVKRSDVKYQSNKISEGFNKCISHDKLKLGDTIKDGIFAIKCDVMFKVPLETIETIKKLERITDSCIIKFDRKKIDTLIPGNNIVEQKRTVDGFTWWIDYFPCGNIQNDKGFVSLFFHITGGPVTVKFTCAMSVDGVPIVQNPGFTDYGKSEKGKGFRQCFSHKQVKLADHKNDIIDIVCETVFIKPAEPTLPVTMQQNVEAPLKKQSVNDSITVTMVDYQLDHNEVGEFDSTPKAFVNGSDKHQWRLLCFPAGDTPRSKGHISLIVEASTTETKTVTLSGVIRIVGTTFEKKFNTIVETDSVSAFPKFISHEELRRIGGIVNGNVTIVCEGTFHTFSDLQLN</sequence>
<protein>
    <submittedName>
        <fullName evidence="2">MATH domain-containing protein</fullName>
    </submittedName>
</protein>
<dbReference type="PANTHER" id="PTHR26379">
    <property type="entry name" value="BTB/POZ AND MATH DOMAIN-CONTAINING PROTEIN 1"/>
    <property type="match status" value="1"/>
</dbReference>
<proteinExistence type="predicted"/>
<dbReference type="Gene3D" id="2.60.210.10">
    <property type="entry name" value="Apoptosis, Tumor Necrosis Factor Receptor Associated Protein 2, Chain A"/>
    <property type="match status" value="3"/>
</dbReference>
<dbReference type="InterPro" id="IPR008974">
    <property type="entry name" value="TRAF-like"/>
</dbReference>
<dbReference type="GO" id="GO:0016567">
    <property type="term" value="P:protein ubiquitination"/>
    <property type="evidence" value="ECO:0007669"/>
    <property type="project" value="InterPro"/>
</dbReference>
<dbReference type="PANTHER" id="PTHR26379:SF187">
    <property type="entry name" value="OS07G0655300 PROTEIN"/>
    <property type="match status" value="1"/>
</dbReference>
<keyword evidence="1" id="KW-1185">Reference proteome</keyword>
<evidence type="ECO:0000313" key="1">
    <source>
        <dbReference type="Proteomes" id="UP000492821"/>
    </source>
</evidence>
<dbReference type="CDD" id="cd00121">
    <property type="entry name" value="MATH"/>
    <property type="match status" value="3"/>
</dbReference>
<dbReference type="Proteomes" id="UP000492821">
    <property type="component" value="Unassembled WGS sequence"/>
</dbReference>